<evidence type="ECO:0000256" key="2">
    <source>
        <dbReference type="ARBA" id="ARBA00023002"/>
    </source>
</evidence>
<gene>
    <name evidence="3" type="ORF">EDD71_10418</name>
</gene>
<dbReference type="PRINTS" id="PR00081">
    <property type="entry name" value="GDHRDH"/>
</dbReference>
<name>A0A4R7KRV6_9CLOT</name>
<organism evidence="3 4">
    <name type="scientific">Fonticella tunisiensis</name>
    <dbReference type="NCBI Taxonomy" id="1096341"/>
    <lineage>
        <taxon>Bacteria</taxon>
        <taxon>Bacillati</taxon>
        <taxon>Bacillota</taxon>
        <taxon>Clostridia</taxon>
        <taxon>Eubacteriales</taxon>
        <taxon>Clostridiaceae</taxon>
        <taxon>Fonticella</taxon>
    </lineage>
</organism>
<dbReference type="GO" id="GO:0016491">
    <property type="term" value="F:oxidoreductase activity"/>
    <property type="evidence" value="ECO:0007669"/>
    <property type="project" value="UniProtKB-KW"/>
</dbReference>
<dbReference type="Gene3D" id="3.40.50.720">
    <property type="entry name" value="NAD(P)-binding Rossmann-like Domain"/>
    <property type="match status" value="1"/>
</dbReference>
<evidence type="ECO:0000313" key="3">
    <source>
        <dbReference type="EMBL" id="TDT62296.1"/>
    </source>
</evidence>
<sequence>MKNNNRTVIITGGGQGIGKGTAMRLLMEGFNVVIAEIDREAGFEAEKELSQYGRVKFIPCDVSNEEEVKAMVSETVKCFGGIDVLINNAAISVNKPITEISLEEWNSVLGVNLTGVFLCSKYCAPHLKERKGSIINMASTRAFMSEANTEAYSASKGGIFALTHALAISLGPDIRVNCISPGWIEVGEWKKESKKQVPVLSEMDHKQHPAGRVGRPEDIASMILFLIDSKNSFITGANFVVDGGMTRKMIYV</sequence>
<dbReference type="AlphaFoldDB" id="A0A4R7KRV6"/>
<protein>
    <submittedName>
        <fullName evidence="3">NAD(P)-dependent dehydrogenase (Short-subunit alcohol dehydrogenase family)</fullName>
    </submittedName>
</protein>
<dbReference type="PANTHER" id="PTHR24321">
    <property type="entry name" value="DEHYDROGENASES, SHORT CHAIN"/>
    <property type="match status" value="1"/>
</dbReference>
<dbReference type="OrthoDB" id="9803333at2"/>
<accession>A0A4R7KRV6</accession>
<dbReference type="InterPro" id="IPR002347">
    <property type="entry name" value="SDR_fam"/>
</dbReference>
<keyword evidence="4" id="KW-1185">Reference proteome</keyword>
<dbReference type="PRINTS" id="PR00080">
    <property type="entry name" value="SDRFAMILY"/>
</dbReference>
<dbReference type="PANTHER" id="PTHR24321:SF8">
    <property type="entry name" value="ESTRADIOL 17-BETA-DEHYDROGENASE 8-RELATED"/>
    <property type="match status" value="1"/>
</dbReference>
<proteinExistence type="inferred from homology"/>
<dbReference type="RefSeq" id="WP_133627302.1">
    <property type="nucleotide sequence ID" value="NZ_SOAZ01000004.1"/>
</dbReference>
<dbReference type="Proteomes" id="UP000295325">
    <property type="component" value="Unassembled WGS sequence"/>
</dbReference>
<dbReference type="NCBIfam" id="NF005559">
    <property type="entry name" value="PRK07231.1"/>
    <property type="match status" value="1"/>
</dbReference>
<dbReference type="Pfam" id="PF13561">
    <property type="entry name" value="adh_short_C2"/>
    <property type="match status" value="1"/>
</dbReference>
<evidence type="ECO:0000313" key="4">
    <source>
        <dbReference type="Proteomes" id="UP000295325"/>
    </source>
</evidence>
<comment type="similarity">
    <text evidence="1">Belongs to the short-chain dehydrogenases/reductases (SDR) family.</text>
</comment>
<comment type="caution">
    <text evidence="3">The sequence shown here is derived from an EMBL/GenBank/DDBJ whole genome shotgun (WGS) entry which is preliminary data.</text>
</comment>
<dbReference type="InterPro" id="IPR036291">
    <property type="entry name" value="NAD(P)-bd_dom_sf"/>
</dbReference>
<keyword evidence="2" id="KW-0560">Oxidoreductase</keyword>
<dbReference type="SUPFAM" id="SSF51735">
    <property type="entry name" value="NAD(P)-binding Rossmann-fold domains"/>
    <property type="match status" value="1"/>
</dbReference>
<dbReference type="GO" id="GO:0008206">
    <property type="term" value="P:bile acid metabolic process"/>
    <property type="evidence" value="ECO:0007669"/>
    <property type="project" value="UniProtKB-ARBA"/>
</dbReference>
<evidence type="ECO:0000256" key="1">
    <source>
        <dbReference type="ARBA" id="ARBA00006484"/>
    </source>
</evidence>
<reference evidence="3 4" key="1">
    <citation type="submission" date="2019-03" db="EMBL/GenBank/DDBJ databases">
        <title>Genomic Encyclopedia of Type Strains, Phase IV (KMG-IV): sequencing the most valuable type-strain genomes for metagenomic binning, comparative biology and taxonomic classification.</title>
        <authorList>
            <person name="Goeker M."/>
        </authorList>
    </citation>
    <scope>NUCLEOTIDE SEQUENCE [LARGE SCALE GENOMIC DNA]</scope>
    <source>
        <strain evidence="3 4">DSM 24455</strain>
    </source>
</reference>
<dbReference type="PROSITE" id="PS00061">
    <property type="entry name" value="ADH_SHORT"/>
    <property type="match status" value="1"/>
</dbReference>
<dbReference type="FunFam" id="3.40.50.720:FF:000084">
    <property type="entry name" value="Short-chain dehydrogenase reductase"/>
    <property type="match status" value="1"/>
</dbReference>
<dbReference type="EMBL" id="SOAZ01000004">
    <property type="protein sequence ID" value="TDT62296.1"/>
    <property type="molecule type" value="Genomic_DNA"/>
</dbReference>
<dbReference type="InterPro" id="IPR020904">
    <property type="entry name" value="Sc_DH/Rdtase_CS"/>
</dbReference>